<dbReference type="KEGG" id="dpo:6903429"/>
<gene>
    <name evidence="2" type="primary">LOC6903429</name>
</gene>
<name>A0A6I8UX11_DROPS</name>
<dbReference type="AlphaFoldDB" id="A0A6I8UX11"/>
<dbReference type="SMART" id="SM00697">
    <property type="entry name" value="DM8"/>
    <property type="match status" value="1"/>
</dbReference>
<organism evidence="1 2">
    <name type="scientific">Drosophila pseudoobscura pseudoobscura</name>
    <name type="common">Fruit fly</name>
    <dbReference type="NCBI Taxonomy" id="46245"/>
    <lineage>
        <taxon>Eukaryota</taxon>
        <taxon>Metazoa</taxon>
        <taxon>Ecdysozoa</taxon>
        <taxon>Arthropoda</taxon>
        <taxon>Hexapoda</taxon>
        <taxon>Insecta</taxon>
        <taxon>Pterygota</taxon>
        <taxon>Neoptera</taxon>
        <taxon>Endopterygota</taxon>
        <taxon>Diptera</taxon>
        <taxon>Brachycera</taxon>
        <taxon>Muscomorpha</taxon>
        <taxon>Ephydroidea</taxon>
        <taxon>Drosophilidae</taxon>
        <taxon>Drosophila</taxon>
        <taxon>Sophophora</taxon>
    </lineage>
</organism>
<evidence type="ECO:0000313" key="1">
    <source>
        <dbReference type="Proteomes" id="UP000001819"/>
    </source>
</evidence>
<accession>A0A6I8UX11</accession>
<dbReference type="PANTHER" id="PTHR20898:SF0">
    <property type="entry name" value="DAEDALUS ON 3-RELATED"/>
    <property type="match status" value="1"/>
</dbReference>
<sequence length="160" mass="18480">MDAYFTKMECVNHMPGLMQNVSCRLDRTSQISSSFSVEFTLANTLNGINGTYIFGIKRGSTVSNYTTLEINYCDALESIYSNYLMKMIADELRRASNFPFHCPFKKNTPFYIKDYTIDTRVIPSYVPEINFVSDCTLKLHKKKVFQLILHGRVTRRKSGR</sequence>
<dbReference type="SMR" id="A0A6I8UX11"/>
<dbReference type="PANTHER" id="PTHR20898">
    <property type="entry name" value="DAEDALUS ON 3-RELATED-RELATED"/>
    <property type="match status" value="1"/>
</dbReference>
<reference evidence="2" key="1">
    <citation type="submission" date="2025-08" db="UniProtKB">
        <authorList>
            <consortium name="RefSeq"/>
        </authorList>
    </citation>
    <scope>IDENTIFICATION</scope>
    <source>
        <strain evidence="2">MV-25-SWS-2005</strain>
        <tissue evidence="2">Whole body</tissue>
    </source>
</reference>
<proteinExistence type="predicted"/>
<evidence type="ECO:0000313" key="2">
    <source>
        <dbReference type="RefSeq" id="XP_002132308.3"/>
    </source>
</evidence>
<dbReference type="Pfam" id="PF06477">
    <property type="entry name" value="DUF1091"/>
    <property type="match status" value="1"/>
</dbReference>
<keyword evidence="1" id="KW-1185">Reference proteome</keyword>
<dbReference type="RefSeq" id="XP_002132308.3">
    <property type="nucleotide sequence ID" value="XM_002132272.3"/>
</dbReference>
<protein>
    <submittedName>
        <fullName evidence="2">Uncharacterized protein</fullName>
    </submittedName>
</protein>
<dbReference type="InterPro" id="IPR010512">
    <property type="entry name" value="DUF1091"/>
</dbReference>
<dbReference type="Proteomes" id="UP000001819">
    <property type="component" value="Chromosome 4"/>
</dbReference>
<dbReference type="InParanoid" id="A0A6I8UX11"/>